<accession>A0AAQ4EFS7</accession>
<evidence type="ECO:0000313" key="1">
    <source>
        <dbReference type="EMBL" id="KAK8773649.1"/>
    </source>
</evidence>
<evidence type="ECO:0000313" key="2">
    <source>
        <dbReference type="Proteomes" id="UP001321473"/>
    </source>
</evidence>
<proteinExistence type="predicted"/>
<dbReference type="Proteomes" id="UP001321473">
    <property type="component" value="Unassembled WGS sequence"/>
</dbReference>
<name>A0AAQ4EFS7_AMBAM</name>
<organism evidence="1 2">
    <name type="scientific">Amblyomma americanum</name>
    <name type="common">Lone star tick</name>
    <dbReference type="NCBI Taxonomy" id="6943"/>
    <lineage>
        <taxon>Eukaryota</taxon>
        <taxon>Metazoa</taxon>
        <taxon>Ecdysozoa</taxon>
        <taxon>Arthropoda</taxon>
        <taxon>Chelicerata</taxon>
        <taxon>Arachnida</taxon>
        <taxon>Acari</taxon>
        <taxon>Parasitiformes</taxon>
        <taxon>Ixodida</taxon>
        <taxon>Ixodoidea</taxon>
        <taxon>Ixodidae</taxon>
        <taxon>Amblyomminae</taxon>
        <taxon>Amblyomma</taxon>
    </lineage>
</organism>
<protein>
    <submittedName>
        <fullName evidence="1">Uncharacterized protein</fullName>
    </submittedName>
</protein>
<comment type="caution">
    <text evidence="1">The sequence shown here is derived from an EMBL/GenBank/DDBJ whole genome shotgun (WGS) entry which is preliminary data.</text>
</comment>
<sequence>MKERIQRKASRRRTGTWILLPGILATSQAGIYTFNGSSVSPVGLGGGCTRSRRKITSAANRKYMDWNARQLAIFRGALQSNNDGGFEGKCFLGSAWVDPRFCFNCKHI</sequence>
<gene>
    <name evidence="1" type="ORF">V5799_011819</name>
</gene>
<keyword evidence="2" id="KW-1185">Reference proteome</keyword>
<reference evidence="1 2" key="1">
    <citation type="journal article" date="2023" name="Arcadia Sci">
        <title>De novo assembly of a long-read Amblyomma americanum tick genome.</title>
        <authorList>
            <person name="Chou S."/>
            <person name="Poskanzer K.E."/>
            <person name="Rollins M."/>
            <person name="Thuy-Boun P.S."/>
        </authorList>
    </citation>
    <scope>NUCLEOTIDE SEQUENCE [LARGE SCALE GENOMIC DNA]</scope>
    <source>
        <strain evidence="1">F_SG_1</strain>
        <tissue evidence="1">Salivary glands</tissue>
    </source>
</reference>
<dbReference type="AlphaFoldDB" id="A0AAQ4EFS7"/>
<dbReference type="EMBL" id="JARKHS020016522">
    <property type="protein sequence ID" value="KAK8773649.1"/>
    <property type="molecule type" value="Genomic_DNA"/>
</dbReference>